<dbReference type="AlphaFoldDB" id="A0A0A9WKS8"/>
<feature type="non-terminal residue" evidence="2">
    <location>
        <position position="266"/>
    </location>
</feature>
<feature type="non-terminal residue" evidence="2">
    <location>
        <position position="1"/>
    </location>
</feature>
<protein>
    <submittedName>
        <fullName evidence="2">RNA replicase polyprotein</fullName>
    </submittedName>
</protein>
<evidence type="ECO:0000313" key="2">
    <source>
        <dbReference type="EMBL" id="JAG08389.1"/>
    </source>
</evidence>
<sequence length="266" mass="29469">EEAKNSVGNFGSLPLSDSAHEASDIVNDVRTPSSTEAPVSLDSPPLKHISSPSSNHVTIQKSVPISEYLSSIEYPLQIVQAPILDVPDLPKYFDLGYHHFHQISPDQLQRLPETPNFQHISQHQFQTSPDSDRSQSLNRPLYSYNIVHPNTHSTNKTPVPIQSTPTNPGHQQSNTPTGLSAGSYNQPPPRQYFNTKQRENSTYYETVPTGGDSQQSPSNWVTSSSSWGTPPRPFDPPSTTTEASIKTKQVHQIIVPYSLKKPLQAR</sequence>
<reference evidence="2" key="2">
    <citation type="submission" date="2014-07" db="EMBL/GenBank/DDBJ databases">
        <authorList>
            <person name="Hull J."/>
        </authorList>
    </citation>
    <scope>NUCLEOTIDE SEQUENCE</scope>
</reference>
<evidence type="ECO:0000256" key="1">
    <source>
        <dbReference type="SAM" id="MobiDB-lite"/>
    </source>
</evidence>
<feature type="region of interest" description="Disordered" evidence="1">
    <location>
        <begin position="145"/>
        <end position="247"/>
    </location>
</feature>
<reference evidence="2" key="1">
    <citation type="journal article" date="2014" name="PLoS ONE">
        <title>Transcriptome-Based Identification of ABC Transporters in the Western Tarnished Plant Bug Lygus hesperus.</title>
        <authorList>
            <person name="Hull J.J."/>
            <person name="Chaney K."/>
            <person name="Geib S.M."/>
            <person name="Fabrick J.A."/>
            <person name="Brent C.S."/>
            <person name="Walsh D."/>
            <person name="Lavine L.C."/>
        </authorList>
    </citation>
    <scope>NUCLEOTIDE SEQUENCE</scope>
</reference>
<proteinExistence type="predicted"/>
<gene>
    <name evidence="2" type="primary">POLR_4</name>
    <name evidence="2" type="ORF">CM83_105223</name>
</gene>
<name>A0A0A9WKS8_LYGHE</name>
<feature type="compositionally biased region" description="Polar residues" evidence="1">
    <location>
        <begin position="148"/>
        <end position="185"/>
    </location>
</feature>
<feature type="region of interest" description="Disordered" evidence="1">
    <location>
        <begin position="1"/>
        <end position="57"/>
    </location>
</feature>
<feature type="compositionally biased region" description="Polar residues" evidence="1">
    <location>
        <begin position="192"/>
        <end position="204"/>
    </location>
</feature>
<accession>A0A0A9WKS8</accession>
<feature type="compositionally biased region" description="Polar residues" evidence="1">
    <location>
        <begin position="237"/>
        <end position="247"/>
    </location>
</feature>
<feature type="compositionally biased region" description="Low complexity" evidence="1">
    <location>
        <begin position="213"/>
        <end position="227"/>
    </location>
</feature>
<dbReference type="EMBL" id="GBHO01035215">
    <property type="protein sequence ID" value="JAG08389.1"/>
    <property type="molecule type" value="Transcribed_RNA"/>
</dbReference>
<organism evidence="2">
    <name type="scientific">Lygus hesperus</name>
    <name type="common">Western plant bug</name>
    <dbReference type="NCBI Taxonomy" id="30085"/>
    <lineage>
        <taxon>Eukaryota</taxon>
        <taxon>Metazoa</taxon>
        <taxon>Ecdysozoa</taxon>
        <taxon>Arthropoda</taxon>
        <taxon>Hexapoda</taxon>
        <taxon>Insecta</taxon>
        <taxon>Pterygota</taxon>
        <taxon>Neoptera</taxon>
        <taxon>Paraneoptera</taxon>
        <taxon>Hemiptera</taxon>
        <taxon>Heteroptera</taxon>
        <taxon>Panheteroptera</taxon>
        <taxon>Cimicomorpha</taxon>
        <taxon>Miridae</taxon>
        <taxon>Mirini</taxon>
        <taxon>Lygus</taxon>
    </lineage>
</organism>